<evidence type="ECO:0000313" key="2">
    <source>
        <dbReference type="Proteomes" id="UP000325315"/>
    </source>
</evidence>
<protein>
    <submittedName>
        <fullName evidence="1">6-phosphogluconate dehydrogenase, NADP-binding protein</fullName>
    </submittedName>
</protein>
<dbReference type="OrthoDB" id="1925033at2759"/>
<dbReference type="EMBL" id="SMMG02000003">
    <property type="protein sequence ID" value="KAA3479248.1"/>
    <property type="molecule type" value="Genomic_DNA"/>
</dbReference>
<reference evidence="2" key="1">
    <citation type="journal article" date="2019" name="Plant Biotechnol. J.">
        <title>Genome sequencing of the Australian wild diploid species Gossypium australe highlights disease resistance and delayed gland morphogenesis.</title>
        <authorList>
            <person name="Cai Y."/>
            <person name="Cai X."/>
            <person name="Wang Q."/>
            <person name="Wang P."/>
            <person name="Zhang Y."/>
            <person name="Cai C."/>
            <person name="Xu Y."/>
            <person name="Wang K."/>
            <person name="Zhou Z."/>
            <person name="Wang C."/>
            <person name="Geng S."/>
            <person name="Li B."/>
            <person name="Dong Q."/>
            <person name="Hou Y."/>
            <person name="Wang H."/>
            <person name="Ai P."/>
            <person name="Liu Z."/>
            <person name="Yi F."/>
            <person name="Sun M."/>
            <person name="An G."/>
            <person name="Cheng J."/>
            <person name="Zhang Y."/>
            <person name="Shi Q."/>
            <person name="Xie Y."/>
            <person name="Shi X."/>
            <person name="Chang Y."/>
            <person name="Huang F."/>
            <person name="Chen Y."/>
            <person name="Hong S."/>
            <person name="Mi L."/>
            <person name="Sun Q."/>
            <person name="Zhang L."/>
            <person name="Zhou B."/>
            <person name="Peng R."/>
            <person name="Zhang X."/>
            <person name="Liu F."/>
        </authorList>
    </citation>
    <scope>NUCLEOTIDE SEQUENCE [LARGE SCALE GENOMIC DNA]</scope>
    <source>
        <strain evidence="2">cv. PA1801</strain>
    </source>
</reference>
<evidence type="ECO:0000313" key="1">
    <source>
        <dbReference type="EMBL" id="KAA3479248.1"/>
    </source>
</evidence>
<proteinExistence type="predicted"/>
<gene>
    <name evidence="1" type="ORF">EPI10_019777</name>
</gene>
<keyword evidence="2" id="KW-1185">Reference proteome</keyword>
<dbReference type="PANTHER" id="PTHR35991">
    <property type="entry name" value="CA-RESPONSIVE PROTEIN"/>
    <property type="match status" value="1"/>
</dbReference>
<name>A0A5B6WDN1_9ROSI</name>
<dbReference type="AlphaFoldDB" id="A0A5B6WDN1"/>
<comment type="caution">
    <text evidence="1">The sequence shown here is derived from an EMBL/GenBank/DDBJ whole genome shotgun (WGS) entry which is preliminary data.</text>
</comment>
<dbReference type="Proteomes" id="UP000325315">
    <property type="component" value="Unassembled WGS sequence"/>
</dbReference>
<dbReference type="PANTHER" id="PTHR35991:SF1">
    <property type="entry name" value="CA-RESPONSIVE PROTEIN"/>
    <property type="match status" value="1"/>
</dbReference>
<organism evidence="1 2">
    <name type="scientific">Gossypium australe</name>
    <dbReference type="NCBI Taxonomy" id="47621"/>
    <lineage>
        <taxon>Eukaryota</taxon>
        <taxon>Viridiplantae</taxon>
        <taxon>Streptophyta</taxon>
        <taxon>Embryophyta</taxon>
        <taxon>Tracheophyta</taxon>
        <taxon>Spermatophyta</taxon>
        <taxon>Magnoliopsida</taxon>
        <taxon>eudicotyledons</taxon>
        <taxon>Gunneridae</taxon>
        <taxon>Pentapetalae</taxon>
        <taxon>rosids</taxon>
        <taxon>malvids</taxon>
        <taxon>Malvales</taxon>
        <taxon>Malvaceae</taxon>
        <taxon>Malvoideae</taxon>
        <taxon>Gossypium</taxon>
    </lineage>
</organism>
<sequence>MEQKRLEEDAFVYNWLQQQLKLSPAYKRSLIAIRTDIIMVLISLPVFQMLEVCTCMESKGKSSEPMEDPDPEFADISFEELLAQEKKDSFWLISHLFNSWLAHGSY</sequence>
<accession>A0A5B6WDN1</accession>